<dbReference type="PANTHER" id="PTHR45912">
    <property type="entry name" value="CILIA- AND FLAGELLA-ASSOCIATED PROTEIN 47"/>
    <property type="match status" value="1"/>
</dbReference>
<name>A0A1B6CMG1_9HEMI</name>
<dbReference type="PANTHER" id="PTHR45912:SF3">
    <property type="entry name" value="CILIA- AND FLAGELLA-ASSOCIATED PROTEIN 47"/>
    <property type="match status" value="1"/>
</dbReference>
<accession>A0A1B6CMG1</accession>
<dbReference type="GO" id="GO:0005929">
    <property type="term" value="C:cilium"/>
    <property type="evidence" value="ECO:0007669"/>
    <property type="project" value="TreeGrafter"/>
</dbReference>
<feature type="non-terminal residue" evidence="1">
    <location>
        <position position="1000"/>
    </location>
</feature>
<organism evidence="1">
    <name type="scientific">Clastoptera arizonana</name>
    <name type="common">Arizona spittle bug</name>
    <dbReference type="NCBI Taxonomy" id="38151"/>
    <lineage>
        <taxon>Eukaryota</taxon>
        <taxon>Metazoa</taxon>
        <taxon>Ecdysozoa</taxon>
        <taxon>Arthropoda</taxon>
        <taxon>Hexapoda</taxon>
        <taxon>Insecta</taxon>
        <taxon>Pterygota</taxon>
        <taxon>Neoptera</taxon>
        <taxon>Paraneoptera</taxon>
        <taxon>Hemiptera</taxon>
        <taxon>Auchenorrhyncha</taxon>
        <taxon>Cercopoidea</taxon>
        <taxon>Clastopteridae</taxon>
        <taxon>Clastoptera</taxon>
    </lineage>
</organism>
<dbReference type="InterPro" id="IPR013783">
    <property type="entry name" value="Ig-like_fold"/>
</dbReference>
<proteinExistence type="predicted"/>
<gene>
    <name evidence="1" type="ORF">g.27972</name>
</gene>
<protein>
    <recommendedName>
        <fullName evidence="2">Abnormal spindle-like microcephaly-associated protein ASH domain-containing protein</fullName>
    </recommendedName>
</protein>
<dbReference type="AlphaFoldDB" id="A0A1B6CMG1"/>
<sequence>MYLTNPSTSLILAFKYVKISEINLKPKFAFIKPMATLEVIVTTVACSSGNKLKKICLDLLSYSNMTDKVDIKAIGQVKVLVRITVCPTPAILPKPKFNPGITPMITHEVGFFTNSVTFLSDVQKPRNAVLQVSKRKSSWLHSNNVIAFPNDMPKSLRQRDPRFARTIFTGMPRYNAPIDTSLTHPLGYLETKNQKEYKWFKQIFKGTAAQILEQQSQEYDITCLKHYQMLSLKPKTNIKTSKKKIFEIPKEMLLPLTVLQLYNIKIKPEIISFGNVTSNKDCYQSLRIENQNAFPISVRLQPECCEIRLNKVQNVTIIQPQCTEVMELIFHKQNIAHFKGSCSCIINENHCFEIVVEADVVSKSLRMSPENIVFKMANVPFCLKFIPVEVQSFLNTPGSFSWVVPTDAPYIIEPMNGIVRPKGIFACAIYFEPTKMSFKTSQIRLKVKDIKNQILRCNATMKKKPNVYFLNQELKIGILPFGLSTVKNVVIFNAEYDDVMFVLLNSKPVEGISIFPDEGFIKARSCFTLFMNFTMHQVGNVSFIIYVTILNSITIELKVSATIVAPQLEIKPRKISLLHIPCNSWFKTMLTLTNKSKAPMEVSFAGIEKYSQFSISLSRKVYEQDIGNISLSIDPETSVKLYLHFVPKNLASYEFCLPLILNNGYDDAEEATSSFIIKDSKMSLGKAQKNVVKSKERRVLIECLVVPPVISFSKLIFKFNELNQKKLFSFKNHGSDVASIFIDLEEMHTKFVIDYSCCQFVTAQLTDKSLKVLLDPSQEVKYDIEFVSLKPGVSTAELPVFINDTIYHKIHLVGELPPLYTLSCSKQQIFMMPVPLNTESKFSFDLLVFNNLDTNIEITYEFDKIFNEVLNLTFLRKPKVASGSTSVPVSVTFCSNTPTSIKAKITFQIKGSTKRCTTTLCATADSSILTTYAFLFTHSNPDRLLKDYDESLDSDDEVEIKDGSSYLKGEKSLSRSVVALYKDSPSGDHSTIRTSKSDIT</sequence>
<evidence type="ECO:0008006" key="2">
    <source>
        <dbReference type="Google" id="ProtNLM"/>
    </source>
</evidence>
<reference evidence="1" key="1">
    <citation type="submission" date="2015-12" db="EMBL/GenBank/DDBJ databases">
        <title>De novo transcriptome assembly of four potential Pierce s Disease insect vectors from Arizona vineyards.</title>
        <authorList>
            <person name="Tassone E.E."/>
        </authorList>
    </citation>
    <scope>NUCLEOTIDE SEQUENCE</scope>
</reference>
<evidence type="ECO:0000313" key="1">
    <source>
        <dbReference type="EMBL" id="JAS14622.1"/>
    </source>
</evidence>
<dbReference type="Gene3D" id="2.60.40.10">
    <property type="entry name" value="Immunoglobulins"/>
    <property type="match status" value="1"/>
</dbReference>
<dbReference type="EMBL" id="GEDC01022676">
    <property type="protein sequence ID" value="JAS14622.1"/>
    <property type="molecule type" value="Transcribed_RNA"/>
</dbReference>
<dbReference type="GO" id="GO:0060271">
    <property type="term" value="P:cilium assembly"/>
    <property type="evidence" value="ECO:0007669"/>
    <property type="project" value="TreeGrafter"/>
</dbReference>